<gene>
    <name evidence="8" type="ORF">SH1V18_00830</name>
</gene>
<reference evidence="8" key="1">
    <citation type="submission" date="2022-06" db="EMBL/GenBank/DDBJ databases">
        <title>Vallitalea longa sp. nov., an anaerobic bacterium isolated from marine sediment.</title>
        <authorList>
            <person name="Hirano S."/>
            <person name="Terahara T."/>
            <person name="Mori K."/>
            <person name="Hamada M."/>
            <person name="Matsumoto R."/>
            <person name="Kobayashi T."/>
        </authorList>
    </citation>
    <scope>NUCLEOTIDE SEQUENCE</scope>
    <source>
        <strain evidence="8">SH18-1</strain>
    </source>
</reference>
<feature type="region of interest" description="Disordered" evidence="6">
    <location>
        <begin position="29"/>
        <end position="56"/>
    </location>
</feature>
<feature type="chain" id="PRO_5040787141" evidence="7">
    <location>
        <begin position="21"/>
        <end position="453"/>
    </location>
</feature>
<accession>A0A9W6DDS3</accession>
<keyword evidence="1" id="KW-1003">Cell membrane</keyword>
<dbReference type="Pfam" id="PF01547">
    <property type="entry name" value="SBP_bac_1"/>
    <property type="match status" value="1"/>
</dbReference>
<dbReference type="Gene3D" id="3.40.190.10">
    <property type="entry name" value="Periplasmic binding protein-like II"/>
    <property type="match status" value="2"/>
</dbReference>
<evidence type="ECO:0000256" key="2">
    <source>
        <dbReference type="ARBA" id="ARBA00022729"/>
    </source>
</evidence>
<dbReference type="EMBL" id="BRLB01000001">
    <property type="protein sequence ID" value="GKX27603.1"/>
    <property type="molecule type" value="Genomic_DNA"/>
</dbReference>
<dbReference type="Proteomes" id="UP001144256">
    <property type="component" value="Unassembled WGS sequence"/>
</dbReference>
<evidence type="ECO:0000256" key="4">
    <source>
        <dbReference type="ARBA" id="ARBA00023139"/>
    </source>
</evidence>
<dbReference type="PANTHER" id="PTHR43649">
    <property type="entry name" value="ARABINOSE-BINDING PROTEIN-RELATED"/>
    <property type="match status" value="1"/>
</dbReference>
<dbReference type="InterPro" id="IPR050490">
    <property type="entry name" value="Bact_solute-bd_prot1"/>
</dbReference>
<keyword evidence="2 7" id="KW-0732">Signal</keyword>
<proteinExistence type="predicted"/>
<feature type="compositionally biased region" description="Polar residues" evidence="6">
    <location>
        <begin position="37"/>
        <end position="49"/>
    </location>
</feature>
<evidence type="ECO:0000313" key="9">
    <source>
        <dbReference type="Proteomes" id="UP001144256"/>
    </source>
</evidence>
<evidence type="ECO:0000256" key="1">
    <source>
        <dbReference type="ARBA" id="ARBA00022475"/>
    </source>
</evidence>
<dbReference type="SUPFAM" id="SSF53850">
    <property type="entry name" value="Periplasmic binding protein-like II"/>
    <property type="match status" value="1"/>
</dbReference>
<keyword evidence="4" id="KW-0564">Palmitate</keyword>
<evidence type="ECO:0000256" key="7">
    <source>
        <dbReference type="SAM" id="SignalP"/>
    </source>
</evidence>
<dbReference type="InterPro" id="IPR006059">
    <property type="entry name" value="SBP"/>
</dbReference>
<sequence length="453" mass="50820">MKNFSKVLSMFLSISMIILMIVGCSTKSSEPKETNSSKEQASEDNNSKATADKKKGGSITMMASQNWIKDIDRTLFKKFQDETGIEVKVLLTPDNGYETLLGTSLSGGSNAVDMFMFSAGSPMVSAGIPEVALDLSDEEWVSRLEPWAVAANTYKNTLYGFSTWGIDFEGVLYNKSYFDENKLEVPKTWDQFMELLDTIKGLGKIPLYESINGVWHTQSWIYAMTPVMFEEDPDFIGKLNQTADNKFASSEKLKLGLSQLYELLNAKEDGKPKYYTNDGQSEDWFGSYPSMVNRDTVMMFTYSAYVSELKQKESTDEWGMFPLPIAGNTKGISNGGGISKYINKNSKNIDLCKELLEFLSREDNLEEYYGARSDLVSASFMGVNSVKPTDATNEIIELSGGADVPVMMMRDILYWDPDMYKYLQGFAEGTTTVDEFITNIDNYRATLFEASEN</sequence>
<evidence type="ECO:0000313" key="8">
    <source>
        <dbReference type="EMBL" id="GKX27603.1"/>
    </source>
</evidence>
<dbReference type="PANTHER" id="PTHR43649:SF33">
    <property type="entry name" value="POLYGALACTURONAN_RHAMNOGALACTURONAN-BINDING PROTEIN YTCQ"/>
    <property type="match status" value="1"/>
</dbReference>
<dbReference type="PROSITE" id="PS51257">
    <property type="entry name" value="PROKAR_LIPOPROTEIN"/>
    <property type="match status" value="1"/>
</dbReference>
<dbReference type="RefSeq" id="WP_281811057.1">
    <property type="nucleotide sequence ID" value="NZ_BRLB01000001.1"/>
</dbReference>
<keyword evidence="5" id="KW-0449">Lipoprotein</keyword>
<evidence type="ECO:0000256" key="3">
    <source>
        <dbReference type="ARBA" id="ARBA00023136"/>
    </source>
</evidence>
<organism evidence="8 9">
    <name type="scientific">Vallitalea longa</name>
    <dbReference type="NCBI Taxonomy" id="2936439"/>
    <lineage>
        <taxon>Bacteria</taxon>
        <taxon>Bacillati</taxon>
        <taxon>Bacillota</taxon>
        <taxon>Clostridia</taxon>
        <taxon>Lachnospirales</taxon>
        <taxon>Vallitaleaceae</taxon>
        <taxon>Vallitalea</taxon>
    </lineage>
</organism>
<feature type="signal peptide" evidence="7">
    <location>
        <begin position="1"/>
        <end position="20"/>
    </location>
</feature>
<keyword evidence="9" id="KW-1185">Reference proteome</keyword>
<protein>
    <submittedName>
        <fullName evidence="8">Uncharacterized protein</fullName>
    </submittedName>
</protein>
<dbReference type="AlphaFoldDB" id="A0A9W6DDS3"/>
<name>A0A9W6DDS3_9FIRM</name>
<evidence type="ECO:0000256" key="5">
    <source>
        <dbReference type="ARBA" id="ARBA00023288"/>
    </source>
</evidence>
<comment type="caution">
    <text evidence="8">The sequence shown here is derived from an EMBL/GenBank/DDBJ whole genome shotgun (WGS) entry which is preliminary data.</text>
</comment>
<evidence type="ECO:0000256" key="6">
    <source>
        <dbReference type="SAM" id="MobiDB-lite"/>
    </source>
</evidence>
<keyword evidence="3" id="KW-0472">Membrane</keyword>